<dbReference type="AlphaFoldDB" id="A0A6B8RHM2"/>
<reference evidence="3" key="1">
    <citation type="submission" date="2018-11" db="EMBL/GenBank/DDBJ databases">
        <title>Complete genome sequence of Paenibacillus sp. ML311-T8.</title>
        <authorList>
            <person name="Nam Y.-D."/>
            <person name="Kang J."/>
            <person name="Chung W.-H."/>
            <person name="Park Y.S."/>
        </authorList>
    </citation>
    <scope>NUCLEOTIDE SEQUENCE [LARGE SCALE GENOMIC DNA]</scope>
    <source>
        <strain evidence="3">ML311-T8</strain>
    </source>
</reference>
<organism evidence="2 3">
    <name type="scientific">Paenibacillus psychroresistens</name>
    <dbReference type="NCBI Taxonomy" id="1778678"/>
    <lineage>
        <taxon>Bacteria</taxon>
        <taxon>Bacillati</taxon>
        <taxon>Bacillota</taxon>
        <taxon>Bacilli</taxon>
        <taxon>Bacillales</taxon>
        <taxon>Paenibacillaceae</taxon>
        <taxon>Paenibacillus</taxon>
    </lineage>
</organism>
<dbReference type="SUPFAM" id="SSF52266">
    <property type="entry name" value="SGNH hydrolase"/>
    <property type="match status" value="1"/>
</dbReference>
<dbReference type="InterPro" id="IPR036514">
    <property type="entry name" value="SGNH_hydro_sf"/>
</dbReference>
<dbReference type="Gene3D" id="3.40.50.1110">
    <property type="entry name" value="SGNH hydrolase"/>
    <property type="match status" value="1"/>
</dbReference>
<gene>
    <name evidence="2" type="ORF">EHS13_09120</name>
</gene>
<evidence type="ECO:0000259" key="1">
    <source>
        <dbReference type="Pfam" id="PF14606"/>
    </source>
</evidence>
<feature type="domain" description="SGNH hydrolase-type esterase" evidence="1">
    <location>
        <begin position="155"/>
        <end position="334"/>
    </location>
</feature>
<proteinExistence type="predicted"/>
<dbReference type="Pfam" id="PF14606">
    <property type="entry name" value="Lipase_GDSL_3"/>
    <property type="match status" value="1"/>
</dbReference>
<evidence type="ECO:0000313" key="2">
    <source>
        <dbReference type="EMBL" id="QGQ95033.1"/>
    </source>
</evidence>
<evidence type="ECO:0000313" key="3">
    <source>
        <dbReference type="Proteomes" id="UP000426246"/>
    </source>
</evidence>
<dbReference type="EMBL" id="CP034235">
    <property type="protein sequence ID" value="QGQ95033.1"/>
    <property type="molecule type" value="Genomic_DNA"/>
</dbReference>
<accession>A0A6B8RHM2</accession>
<dbReference type="KEGG" id="ppsc:EHS13_09120"/>
<keyword evidence="3" id="KW-1185">Reference proteome</keyword>
<protein>
    <recommendedName>
        <fullName evidence="1">SGNH hydrolase-type esterase domain-containing protein</fullName>
    </recommendedName>
</protein>
<dbReference type="OrthoDB" id="2536002at2"/>
<dbReference type="InterPro" id="IPR013830">
    <property type="entry name" value="SGNH_hydro"/>
</dbReference>
<sequence>MIYKQTELLNVSELVEVPSRPGVLLQRLPESTKIQLHEQSQIQFKRAACSEIRFVSDWNSVDITLACYGGTGTALLYYGDFQASRYTISEEPSDLKLKLPFPDFLAAIDLSSTSSTFLPTVWRLVLHGAEFHLIDIVGDSIRPPLPHEIPKRKYLAYGTSITYGESATSPDLSYVKQTAWRLGADVINLGASGSAHCEPELADYIAARTDWDFATFCISINMFNQEVPVDIFQVRANYMIHTVASANPNKPVVCIGLLPSFADFGQVWPGRKLCATTNQYREALRHIVEQAKLPNLYYVDGRHLLTRHGGLTSDMLHPGNLGMIEIGENLAKVILPLLNEVQVPH</sequence>
<name>A0A6B8RHM2_9BACL</name>
<dbReference type="RefSeq" id="WP_155700048.1">
    <property type="nucleotide sequence ID" value="NZ_CP034235.1"/>
</dbReference>
<dbReference type="Proteomes" id="UP000426246">
    <property type="component" value="Chromosome"/>
</dbReference>